<evidence type="ECO:0008006" key="3">
    <source>
        <dbReference type="Google" id="ProtNLM"/>
    </source>
</evidence>
<reference evidence="1" key="1">
    <citation type="submission" date="2023-11" db="EMBL/GenBank/DDBJ databases">
        <title>Identification and selenium tolerance of Delftia acidovorans R3-25.</title>
        <authorList>
            <person name="Zhang S."/>
            <person name="Liu Y."/>
            <person name="Guo Y."/>
        </authorList>
    </citation>
    <scope>NUCLEOTIDE SEQUENCE</scope>
    <source>
        <strain evidence="1">R3-25</strain>
    </source>
</reference>
<dbReference type="Proteomes" id="UP001287445">
    <property type="component" value="Unassembled WGS sequence"/>
</dbReference>
<sequence length="443" mass="49176">MNLRTVGSTIALSILLTACATTYEDRAIKDKNYSGALYSVSYYEAKAGRDDVDKLVARIKDAAGSQYQLQFYEDTKKFIQYKEKNRAFFKDMVLYMANAQRGGLLDAGQAADINQILYKELAQQAILKPTILNAELKESYPDLPKYMGAAYESEYRRALNGELPDLEAYASVYSAMKNSDNAKAAALLPVVRTKMADLIKSMGPGAWRDLAGVLAVYSATRDPVIEQHVLQFVTRADLSKKQLKEEVATVLPDLAAKARAERELQVKIVSDSNDPFIDELPKALEDFDEWITVEDEAKRKLTIARLRITERPGNPLVRTQTVSDLDFATRLLIPKNASVLYDTTTTNYEISWSMNISDSAGKGSKVISGKKSEQKIECSNIRYKNVFGGEGEVGLIPTSIQGVCNRKSGINFDAIRSEAVKEIAGEIVQLLRKDQKVSGTTRS</sequence>
<dbReference type="RefSeq" id="WP_319074627.1">
    <property type="nucleotide sequence ID" value="NZ_JAWWMZ010000006.1"/>
</dbReference>
<proteinExistence type="predicted"/>
<organism evidence="1 2">
    <name type="scientific">Delftia acidovorans</name>
    <name type="common">Pseudomonas acidovorans</name>
    <name type="synonym">Comamonas acidovorans</name>
    <dbReference type="NCBI Taxonomy" id="80866"/>
    <lineage>
        <taxon>Bacteria</taxon>
        <taxon>Pseudomonadati</taxon>
        <taxon>Pseudomonadota</taxon>
        <taxon>Betaproteobacteria</taxon>
        <taxon>Burkholderiales</taxon>
        <taxon>Comamonadaceae</taxon>
        <taxon>Delftia</taxon>
    </lineage>
</organism>
<gene>
    <name evidence="1" type="ORF">SGN30_17975</name>
</gene>
<evidence type="ECO:0000313" key="2">
    <source>
        <dbReference type="Proteomes" id="UP001287445"/>
    </source>
</evidence>
<name>A0AAJ2QZQ3_DELAC</name>
<accession>A0AAJ2QZQ3</accession>
<dbReference type="EMBL" id="JAWWMZ010000006">
    <property type="protein sequence ID" value="MDX4955309.1"/>
    <property type="molecule type" value="Genomic_DNA"/>
</dbReference>
<dbReference type="AlphaFoldDB" id="A0AAJ2QZQ3"/>
<protein>
    <recommendedName>
        <fullName evidence="3">Lipoprotein</fullName>
    </recommendedName>
</protein>
<evidence type="ECO:0000313" key="1">
    <source>
        <dbReference type="EMBL" id="MDX4955309.1"/>
    </source>
</evidence>
<dbReference type="PROSITE" id="PS51257">
    <property type="entry name" value="PROKAR_LIPOPROTEIN"/>
    <property type="match status" value="1"/>
</dbReference>
<comment type="caution">
    <text evidence="1">The sequence shown here is derived from an EMBL/GenBank/DDBJ whole genome shotgun (WGS) entry which is preliminary data.</text>
</comment>